<dbReference type="EMBL" id="BQKI01000088">
    <property type="protein sequence ID" value="GJN35793.1"/>
    <property type="molecule type" value="Genomic_DNA"/>
</dbReference>
<dbReference type="GO" id="GO:0008270">
    <property type="term" value="F:zinc ion binding"/>
    <property type="evidence" value="ECO:0007669"/>
    <property type="project" value="UniProtKB-KW"/>
</dbReference>
<proteinExistence type="predicted"/>
<keyword evidence="4" id="KW-0812">Transmembrane</keyword>
<evidence type="ECO:0000256" key="3">
    <source>
        <dbReference type="ARBA" id="ARBA00022833"/>
    </source>
</evidence>
<dbReference type="InterPro" id="IPR011016">
    <property type="entry name" value="Znf_RING-CH"/>
</dbReference>
<dbReference type="PANTHER" id="PTHR46214:SF11">
    <property type="entry name" value="OS05G0207400 PROTEIN"/>
    <property type="match status" value="1"/>
</dbReference>
<evidence type="ECO:0000256" key="1">
    <source>
        <dbReference type="ARBA" id="ARBA00022723"/>
    </source>
</evidence>
<protein>
    <recommendedName>
        <fullName evidence="5">RING-CH-type domain-containing protein</fullName>
    </recommendedName>
</protein>
<reference evidence="6" key="2">
    <citation type="submission" date="2021-12" db="EMBL/GenBank/DDBJ databases">
        <title>Resequencing data analysis of finger millet.</title>
        <authorList>
            <person name="Hatakeyama M."/>
            <person name="Aluri S."/>
            <person name="Balachadran M.T."/>
            <person name="Sivarajan S.R."/>
            <person name="Poveda L."/>
            <person name="Shimizu-Inatsugi R."/>
            <person name="Schlapbach R."/>
            <person name="Sreeman S.M."/>
            <person name="Shimizu K.K."/>
        </authorList>
    </citation>
    <scope>NUCLEOTIDE SEQUENCE</scope>
</reference>
<dbReference type="PROSITE" id="PS51292">
    <property type="entry name" value="ZF_RING_CH"/>
    <property type="match status" value="1"/>
</dbReference>
<dbReference type="Pfam" id="PF12906">
    <property type="entry name" value="RINGv"/>
    <property type="match status" value="1"/>
</dbReference>
<dbReference type="PANTHER" id="PTHR46214">
    <property type="entry name" value="ZINC FINGER, RING-CH-TYPE"/>
    <property type="match status" value="1"/>
</dbReference>
<accession>A0AAV5FLM4</accession>
<name>A0AAV5FLM4_ELECO</name>
<keyword evidence="3" id="KW-0862">Zinc</keyword>
<dbReference type="SMART" id="SM00744">
    <property type="entry name" value="RINGv"/>
    <property type="match status" value="1"/>
</dbReference>
<dbReference type="InterPro" id="IPR013083">
    <property type="entry name" value="Znf_RING/FYVE/PHD"/>
</dbReference>
<reference evidence="6" key="1">
    <citation type="journal article" date="2018" name="DNA Res.">
        <title>Multiple hybrid de novo genome assembly of finger millet, an orphan allotetraploid crop.</title>
        <authorList>
            <person name="Hatakeyama M."/>
            <person name="Aluri S."/>
            <person name="Balachadran M.T."/>
            <person name="Sivarajan S.R."/>
            <person name="Patrignani A."/>
            <person name="Gruter S."/>
            <person name="Poveda L."/>
            <person name="Shimizu-Inatsugi R."/>
            <person name="Baeten J."/>
            <person name="Francoijs K.J."/>
            <person name="Nataraja K.N."/>
            <person name="Reddy Y.A.N."/>
            <person name="Phadnis S."/>
            <person name="Ravikumar R.L."/>
            <person name="Schlapbach R."/>
            <person name="Sreeman S.M."/>
            <person name="Shimizu K.K."/>
        </authorList>
    </citation>
    <scope>NUCLEOTIDE SEQUENCE</scope>
</reference>
<gene>
    <name evidence="6" type="primary">gb24600</name>
    <name evidence="6" type="ORF">PR202_gb24600</name>
</gene>
<sequence length="172" mass="18577">MVIASGKDGTDDDERGDGRREDAAAYVAIEIPDDAEEVAAAAEQQQQQHHGICRICQLAEGEVDGALTGQLVRLGCGCRGELEVAHQRCAEAWFSIRGGDRCCEICGKNVENIHFGVGAQKFMRQWHDTAAMDGGSSSSTSGFSKTQSCCNLLIGCLMIMLILPWLRHGHVL</sequence>
<keyword evidence="2" id="KW-0863">Zinc-finger</keyword>
<keyword evidence="1" id="KW-0479">Metal-binding</keyword>
<dbReference type="AlphaFoldDB" id="A0AAV5FLM4"/>
<organism evidence="6 7">
    <name type="scientific">Eleusine coracana subsp. coracana</name>
    <dbReference type="NCBI Taxonomy" id="191504"/>
    <lineage>
        <taxon>Eukaryota</taxon>
        <taxon>Viridiplantae</taxon>
        <taxon>Streptophyta</taxon>
        <taxon>Embryophyta</taxon>
        <taxon>Tracheophyta</taxon>
        <taxon>Spermatophyta</taxon>
        <taxon>Magnoliopsida</taxon>
        <taxon>Liliopsida</taxon>
        <taxon>Poales</taxon>
        <taxon>Poaceae</taxon>
        <taxon>PACMAD clade</taxon>
        <taxon>Chloridoideae</taxon>
        <taxon>Cynodonteae</taxon>
        <taxon>Eleusininae</taxon>
        <taxon>Eleusine</taxon>
    </lineage>
</organism>
<evidence type="ECO:0000256" key="2">
    <source>
        <dbReference type="ARBA" id="ARBA00022771"/>
    </source>
</evidence>
<keyword evidence="4" id="KW-1133">Transmembrane helix</keyword>
<dbReference type="Gene3D" id="3.30.40.10">
    <property type="entry name" value="Zinc/RING finger domain, C3HC4 (zinc finger)"/>
    <property type="match status" value="1"/>
</dbReference>
<evidence type="ECO:0000256" key="4">
    <source>
        <dbReference type="SAM" id="Phobius"/>
    </source>
</evidence>
<keyword evidence="4" id="KW-0472">Membrane</keyword>
<keyword evidence="7" id="KW-1185">Reference proteome</keyword>
<evidence type="ECO:0000313" key="6">
    <source>
        <dbReference type="EMBL" id="GJN35793.1"/>
    </source>
</evidence>
<evidence type="ECO:0000313" key="7">
    <source>
        <dbReference type="Proteomes" id="UP001054889"/>
    </source>
</evidence>
<dbReference type="SUPFAM" id="SSF57850">
    <property type="entry name" value="RING/U-box"/>
    <property type="match status" value="1"/>
</dbReference>
<feature type="domain" description="RING-CH-type" evidence="5">
    <location>
        <begin position="45"/>
        <end position="113"/>
    </location>
</feature>
<evidence type="ECO:0000259" key="5">
    <source>
        <dbReference type="PROSITE" id="PS51292"/>
    </source>
</evidence>
<feature type="transmembrane region" description="Helical" evidence="4">
    <location>
        <begin position="149"/>
        <end position="166"/>
    </location>
</feature>
<dbReference type="Proteomes" id="UP001054889">
    <property type="component" value="Unassembled WGS sequence"/>
</dbReference>
<comment type="caution">
    <text evidence="6">The sequence shown here is derived from an EMBL/GenBank/DDBJ whole genome shotgun (WGS) entry which is preliminary data.</text>
</comment>